<dbReference type="GO" id="GO:0016740">
    <property type="term" value="F:transferase activity"/>
    <property type="evidence" value="ECO:0007669"/>
    <property type="project" value="UniProtKB-KW"/>
</dbReference>
<gene>
    <name evidence="2" type="ORF">LJ656_21910</name>
</gene>
<organism evidence="2 3">
    <name type="scientific">Paraburkholderia sejongensis</name>
    <dbReference type="NCBI Taxonomy" id="2886946"/>
    <lineage>
        <taxon>Bacteria</taxon>
        <taxon>Pseudomonadati</taxon>
        <taxon>Pseudomonadota</taxon>
        <taxon>Betaproteobacteria</taxon>
        <taxon>Burkholderiales</taxon>
        <taxon>Burkholderiaceae</taxon>
        <taxon>Paraburkholderia</taxon>
    </lineage>
</organism>
<dbReference type="EMBL" id="JAJITD010000011">
    <property type="protein sequence ID" value="MCC8395247.1"/>
    <property type="molecule type" value="Genomic_DNA"/>
</dbReference>
<accession>A0ABS8JZB0</accession>
<protein>
    <submittedName>
        <fullName evidence="2">Polysaccharide pyruvyl transferase family protein</fullName>
    </submittedName>
</protein>
<reference evidence="2 3" key="1">
    <citation type="submission" date="2021-11" db="EMBL/GenBank/DDBJ databases">
        <authorList>
            <person name="Oh E.-T."/>
            <person name="Kim S.-B."/>
        </authorList>
    </citation>
    <scope>NUCLEOTIDE SEQUENCE [LARGE SCALE GENOMIC DNA]</scope>
    <source>
        <strain evidence="2 3">MMS20-SJTR3</strain>
    </source>
</reference>
<evidence type="ECO:0000313" key="2">
    <source>
        <dbReference type="EMBL" id="MCC8395247.1"/>
    </source>
</evidence>
<proteinExistence type="predicted"/>
<evidence type="ECO:0000259" key="1">
    <source>
        <dbReference type="Pfam" id="PF04230"/>
    </source>
</evidence>
<feature type="domain" description="Polysaccharide pyruvyl transferase" evidence="1">
    <location>
        <begin position="167"/>
        <end position="336"/>
    </location>
</feature>
<evidence type="ECO:0000313" key="3">
    <source>
        <dbReference type="Proteomes" id="UP001431019"/>
    </source>
</evidence>
<keyword evidence="3" id="KW-1185">Reference proteome</keyword>
<sequence length="410" mass="44528">MQELETHDPVVIFGAFDRHNFGDLLFAHIAAKLFERNELIFAGLARRDMRVYGGHIVESLAQLAAQWGHQRGNQRVHVVHAGGEILTCSDWEAAVMLLPADEAQRIIARLDRHSDERRAWAHARTGLDALLPYMVSRAMFPRSASVTYLAAGGVEFDRLDAGMRAEALTKLAQADAVSVRDVHTRNMLAAAGIGARLMPDPAVMVAELLGSRIRARSEQSGVAQLRSAFPDGYLAVQFSADFGDDRTLGALARELDRVSRESGLGIVFFQAGAAPWHDDPACYERIAAKMKSTDTAIFRSLDLWDICAVIASARAYAGSSLHGRIVAMAFGLPRVNLVHPAHARDTTKQCAFAASWEPAGVPGSVGIDALAEAIFVALASEPAMLARTASRLVACYRREFAPMREVMGLA</sequence>
<dbReference type="Pfam" id="PF04230">
    <property type="entry name" value="PS_pyruv_trans"/>
    <property type="match status" value="1"/>
</dbReference>
<dbReference type="Proteomes" id="UP001431019">
    <property type="component" value="Unassembled WGS sequence"/>
</dbReference>
<comment type="caution">
    <text evidence="2">The sequence shown here is derived from an EMBL/GenBank/DDBJ whole genome shotgun (WGS) entry which is preliminary data.</text>
</comment>
<keyword evidence="2" id="KW-0808">Transferase</keyword>
<name>A0ABS8JZB0_9BURK</name>
<dbReference type="InterPro" id="IPR007345">
    <property type="entry name" value="Polysacch_pyruvyl_Trfase"/>
</dbReference>
<dbReference type="RefSeq" id="WP_230511479.1">
    <property type="nucleotide sequence ID" value="NZ_JAJITD010000011.1"/>
</dbReference>